<organism evidence="2 3">
    <name type="scientific">Mizuhopecten yessoensis</name>
    <name type="common">Japanese scallop</name>
    <name type="synonym">Patinopecten yessoensis</name>
    <dbReference type="NCBI Taxonomy" id="6573"/>
    <lineage>
        <taxon>Eukaryota</taxon>
        <taxon>Metazoa</taxon>
        <taxon>Spiralia</taxon>
        <taxon>Lophotrochozoa</taxon>
        <taxon>Mollusca</taxon>
        <taxon>Bivalvia</taxon>
        <taxon>Autobranchia</taxon>
        <taxon>Pteriomorphia</taxon>
        <taxon>Pectinida</taxon>
        <taxon>Pectinoidea</taxon>
        <taxon>Pectinidae</taxon>
        <taxon>Mizuhopecten</taxon>
    </lineage>
</organism>
<dbReference type="AlphaFoldDB" id="A0A210QGS8"/>
<gene>
    <name evidence="2" type="ORF">KP79_PYT17968</name>
</gene>
<proteinExistence type="predicted"/>
<protein>
    <recommendedName>
        <fullName evidence="4">Secreted protein</fullName>
    </recommendedName>
</protein>
<dbReference type="OrthoDB" id="10035838at2759"/>
<evidence type="ECO:0000313" key="2">
    <source>
        <dbReference type="EMBL" id="OWF47952.1"/>
    </source>
</evidence>
<evidence type="ECO:0000256" key="1">
    <source>
        <dbReference type="SAM" id="SignalP"/>
    </source>
</evidence>
<dbReference type="EMBL" id="NEDP02003747">
    <property type="protein sequence ID" value="OWF47952.1"/>
    <property type="molecule type" value="Genomic_DNA"/>
</dbReference>
<feature type="signal peptide" evidence="1">
    <location>
        <begin position="1"/>
        <end position="21"/>
    </location>
</feature>
<comment type="caution">
    <text evidence="2">The sequence shown here is derived from an EMBL/GenBank/DDBJ whole genome shotgun (WGS) entry which is preliminary data.</text>
</comment>
<keyword evidence="3" id="KW-1185">Reference proteome</keyword>
<evidence type="ECO:0008006" key="4">
    <source>
        <dbReference type="Google" id="ProtNLM"/>
    </source>
</evidence>
<evidence type="ECO:0000313" key="3">
    <source>
        <dbReference type="Proteomes" id="UP000242188"/>
    </source>
</evidence>
<feature type="chain" id="PRO_5012307011" description="Secreted protein" evidence="1">
    <location>
        <begin position="22"/>
        <end position="422"/>
    </location>
</feature>
<dbReference type="Proteomes" id="UP000242188">
    <property type="component" value="Unassembled WGS sequence"/>
</dbReference>
<name>A0A210QGS8_MIZYE</name>
<dbReference type="STRING" id="6573.A0A210QGS8"/>
<sequence length="422" mass="46569">MIAARVVLLLALCEVTTTVSGRCSAYDGLGDTECLKLGHYDGYQWATCLTDTYIEAKSHQTKGCQDNSYYCYYQCMCEVYDDCDGPNVRDLCSCDPNTAVANHNTQSLTPLPSRCFSPSGTDCSWYKDCLQKRYPCPGSSASNALTLAKNFCDLYNDYQSSFSVDGQAWIATVRKCLQIELVTLLRPWESLTVTCASIKDVAFASHSKCYSSLPGFCSLSFSDQMRIFWTIKGGFVDAFVDTMKSFWELMSGCLHQITTDISLTDNRLARAKIVVRKKASMERNPDDFAGKIVDAVALKQKWAAKGLAWYGFHQEPKTTPEFNVNIILVQKWDFDLNDPNVPGTSLSDAVTVLGNSVNGSLTCLLVGDIYVDVLSMTACNDVNCDRVSLEVMAPLLPKCTGTSFKISFFLVLSVGMFAIGIV</sequence>
<keyword evidence="1" id="KW-0732">Signal</keyword>
<reference evidence="2 3" key="1">
    <citation type="journal article" date="2017" name="Nat. Ecol. Evol.">
        <title>Scallop genome provides insights into evolution of bilaterian karyotype and development.</title>
        <authorList>
            <person name="Wang S."/>
            <person name="Zhang J."/>
            <person name="Jiao W."/>
            <person name="Li J."/>
            <person name="Xun X."/>
            <person name="Sun Y."/>
            <person name="Guo X."/>
            <person name="Huan P."/>
            <person name="Dong B."/>
            <person name="Zhang L."/>
            <person name="Hu X."/>
            <person name="Sun X."/>
            <person name="Wang J."/>
            <person name="Zhao C."/>
            <person name="Wang Y."/>
            <person name="Wang D."/>
            <person name="Huang X."/>
            <person name="Wang R."/>
            <person name="Lv J."/>
            <person name="Li Y."/>
            <person name="Zhang Z."/>
            <person name="Liu B."/>
            <person name="Lu W."/>
            <person name="Hui Y."/>
            <person name="Liang J."/>
            <person name="Zhou Z."/>
            <person name="Hou R."/>
            <person name="Li X."/>
            <person name="Liu Y."/>
            <person name="Li H."/>
            <person name="Ning X."/>
            <person name="Lin Y."/>
            <person name="Zhao L."/>
            <person name="Xing Q."/>
            <person name="Dou J."/>
            <person name="Li Y."/>
            <person name="Mao J."/>
            <person name="Guo H."/>
            <person name="Dou H."/>
            <person name="Li T."/>
            <person name="Mu C."/>
            <person name="Jiang W."/>
            <person name="Fu Q."/>
            <person name="Fu X."/>
            <person name="Miao Y."/>
            <person name="Liu J."/>
            <person name="Yu Q."/>
            <person name="Li R."/>
            <person name="Liao H."/>
            <person name="Li X."/>
            <person name="Kong Y."/>
            <person name="Jiang Z."/>
            <person name="Chourrout D."/>
            <person name="Li R."/>
            <person name="Bao Z."/>
        </authorList>
    </citation>
    <scope>NUCLEOTIDE SEQUENCE [LARGE SCALE GENOMIC DNA]</scope>
    <source>
        <strain evidence="2 3">PY_sf001</strain>
    </source>
</reference>
<accession>A0A210QGS8</accession>